<proteinExistence type="predicted"/>
<name>A0A173T5V7_9FIRM</name>
<dbReference type="GeneID" id="99747399"/>
<gene>
    <name evidence="1" type="ORF">ERS852420_01946</name>
</gene>
<reference evidence="1 2" key="1">
    <citation type="submission" date="2015-09" db="EMBL/GenBank/DDBJ databases">
        <authorList>
            <consortium name="Pathogen Informatics"/>
        </authorList>
    </citation>
    <scope>NUCLEOTIDE SEQUENCE [LARGE SCALE GENOMIC DNA]</scope>
    <source>
        <strain evidence="1 2">2789STDY5608863</strain>
    </source>
</reference>
<accession>A0A173T5V7</accession>
<dbReference type="AlphaFoldDB" id="A0A173T5V7"/>
<dbReference type="RefSeq" id="WP_055262713.1">
    <property type="nucleotide sequence ID" value="NZ_CP184331.1"/>
</dbReference>
<protein>
    <submittedName>
        <fullName evidence="1">Uncharacterized protein</fullName>
    </submittedName>
</protein>
<evidence type="ECO:0000313" key="2">
    <source>
        <dbReference type="Proteomes" id="UP000095495"/>
    </source>
</evidence>
<sequence>MKKTEELLKTIQSCKNYQDFISESRQELISVRKLGEAFQEILTQKKLKKSDVIRNSGIDRGYAYDILSDKKQPSRDKVLLLCLGASFSFEEVQTLLKQTGYPMLYARIARDSAIIFAFRHHMSPIDTNELLYELQFDLLS</sequence>
<organism evidence="1 2">
    <name type="scientific">Roseburia faecis</name>
    <dbReference type="NCBI Taxonomy" id="301302"/>
    <lineage>
        <taxon>Bacteria</taxon>
        <taxon>Bacillati</taxon>
        <taxon>Bacillota</taxon>
        <taxon>Clostridia</taxon>
        <taxon>Lachnospirales</taxon>
        <taxon>Lachnospiraceae</taxon>
        <taxon>Roseburia</taxon>
    </lineage>
</organism>
<dbReference type="Proteomes" id="UP000095495">
    <property type="component" value="Unassembled WGS sequence"/>
</dbReference>
<dbReference type="EMBL" id="CYXV01000007">
    <property type="protein sequence ID" value="CUM98202.1"/>
    <property type="molecule type" value="Genomic_DNA"/>
</dbReference>
<evidence type="ECO:0000313" key="1">
    <source>
        <dbReference type="EMBL" id="CUM98202.1"/>
    </source>
</evidence>